<gene>
    <name evidence="8" type="ORF">E0W69_005155</name>
</gene>
<dbReference type="SUPFAM" id="SSF48452">
    <property type="entry name" value="TPR-like"/>
    <property type="match status" value="1"/>
</dbReference>
<dbReference type="Proteomes" id="UP000292424">
    <property type="component" value="Chromosome"/>
</dbReference>
<dbReference type="PROSITE" id="PS51257">
    <property type="entry name" value="PROKAR_LIPOPROTEIN"/>
    <property type="match status" value="1"/>
</dbReference>
<keyword evidence="3" id="KW-0732">Signal</keyword>
<dbReference type="AlphaFoldDB" id="A0A5P2FYR7"/>
<evidence type="ECO:0000256" key="5">
    <source>
        <dbReference type="ARBA" id="ARBA00023237"/>
    </source>
</evidence>
<dbReference type="Gene3D" id="1.25.40.390">
    <property type="match status" value="1"/>
</dbReference>
<dbReference type="InterPro" id="IPR011990">
    <property type="entry name" value="TPR-like_helical_dom_sf"/>
</dbReference>
<dbReference type="InterPro" id="IPR033985">
    <property type="entry name" value="SusD-like_N"/>
</dbReference>
<evidence type="ECO:0000256" key="4">
    <source>
        <dbReference type="ARBA" id="ARBA00023136"/>
    </source>
</evidence>
<dbReference type="OrthoDB" id="653598at2"/>
<protein>
    <submittedName>
        <fullName evidence="8">RagB/SusD family nutrient uptake outer membrane protein</fullName>
    </submittedName>
</protein>
<evidence type="ECO:0000259" key="6">
    <source>
        <dbReference type="Pfam" id="PF07980"/>
    </source>
</evidence>
<dbReference type="Pfam" id="PF07980">
    <property type="entry name" value="SusD_RagB"/>
    <property type="match status" value="1"/>
</dbReference>
<keyword evidence="5" id="KW-0998">Cell outer membrane</keyword>
<feature type="domain" description="SusD-like N-terminal" evidence="7">
    <location>
        <begin position="22"/>
        <end position="227"/>
    </location>
</feature>
<dbReference type="GO" id="GO:0009279">
    <property type="term" value="C:cell outer membrane"/>
    <property type="evidence" value="ECO:0007669"/>
    <property type="project" value="UniProtKB-SubCell"/>
</dbReference>
<name>A0A5P2FYR7_9BACT</name>
<keyword evidence="9" id="KW-1185">Reference proteome</keyword>
<evidence type="ECO:0000256" key="2">
    <source>
        <dbReference type="ARBA" id="ARBA00006275"/>
    </source>
</evidence>
<keyword evidence="4" id="KW-0472">Membrane</keyword>
<evidence type="ECO:0000259" key="7">
    <source>
        <dbReference type="Pfam" id="PF14322"/>
    </source>
</evidence>
<accession>A0A5P2FYR7</accession>
<evidence type="ECO:0000256" key="1">
    <source>
        <dbReference type="ARBA" id="ARBA00004442"/>
    </source>
</evidence>
<comment type="subcellular location">
    <subcellularLocation>
        <location evidence="1">Cell outer membrane</location>
    </subcellularLocation>
</comment>
<dbReference type="KEGG" id="arac:E0W69_005155"/>
<dbReference type="RefSeq" id="WP_131328964.1">
    <property type="nucleotide sequence ID" value="NZ_CP044016.1"/>
</dbReference>
<evidence type="ECO:0000256" key="3">
    <source>
        <dbReference type="ARBA" id="ARBA00022729"/>
    </source>
</evidence>
<proteinExistence type="inferred from homology"/>
<reference evidence="8 9" key="1">
    <citation type="submission" date="2019-09" db="EMBL/GenBank/DDBJ databases">
        <title>Complete genome sequence of Arachidicoccus sp. B3-10 isolated from apple orchard soil.</title>
        <authorList>
            <person name="Kim H.S."/>
            <person name="Han K.-I."/>
            <person name="Suh M.K."/>
            <person name="Lee K.C."/>
            <person name="Eom M.K."/>
            <person name="Kim J.-S."/>
            <person name="Kang S.W."/>
            <person name="Sin Y."/>
            <person name="Lee J.-S."/>
        </authorList>
    </citation>
    <scope>NUCLEOTIDE SEQUENCE [LARGE SCALE GENOMIC DNA]</scope>
    <source>
        <strain evidence="8 9">B3-10</strain>
    </source>
</reference>
<organism evidence="8 9">
    <name type="scientific">Rhizosphaericola mali</name>
    <dbReference type="NCBI Taxonomy" id="2545455"/>
    <lineage>
        <taxon>Bacteria</taxon>
        <taxon>Pseudomonadati</taxon>
        <taxon>Bacteroidota</taxon>
        <taxon>Chitinophagia</taxon>
        <taxon>Chitinophagales</taxon>
        <taxon>Chitinophagaceae</taxon>
        <taxon>Rhizosphaericola</taxon>
    </lineage>
</organism>
<evidence type="ECO:0000313" key="8">
    <source>
        <dbReference type="EMBL" id="QES88077.1"/>
    </source>
</evidence>
<dbReference type="EMBL" id="CP044016">
    <property type="protein sequence ID" value="QES88077.1"/>
    <property type="molecule type" value="Genomic_DNA"/>
</dbReference>
<dbReference type="InterPro" id="IPR012944">
    <property type="entry name" value="SusD_RagB_dom"/>
</dbReference>
<evidence type="ECO:0000313" key="9">
    <source>
        <dbReference type="Proteomes" id="UP000292424"/>
    </source>
</evidence>
<comment type="similarity">
    <text evidence="2">Belongs to the SusD family.</text>
</comment>
<dbReference type="Pfam" id="PF14322">
    <property type="entry name" value="SusD-like_3"/>
    <property type="match status" value="1"/>
</dbReference>
<feature type="domain" description="RagB/SusD" evidence="6">
    <location>
        <begin position="336"/>
        <end position="449"/>
    </location>
</feature>
<sequence>MYRSILFLIFYCFLTACNKQDDFLSEKPNIALSTLDNLTDLQNLLNNESVFNRNDPSLGALTAEDYYVTDKVWNNTTSPIARNTYIFATDIYGAYPLSTDWTTPYNAIYVANTVLQAFDSFGETEKQSQEGRQVQGQALFYRSWKYYGLLQDFTLPYDTITASTTLGLPLRLSPDLNSKVQRSNLKLCYQQVIADLKKALELLPQSSLYVTRPNKTSVRAALARIYLGLSNYDSAAKYAAIALEDNHQLVDFNTLSKTRYPIASNFLSEDIFHSTLVNSTFIAYNSSSIDGSLYNSYDQNDLRKSIYFITTTSGFNTFKGSYDFKRYQYNGLATDELYLIKSECDIRLGNTQQGIDLLNTLLLSRYVTGTFKPYGSLSQNRALEVLLSERRKELVFRGVRWSDLRRLNQQSAFKSTLQRTINGLSYSLPPGDPRFAMPIPNEEIKLNEITQNIR</sequence>